<evidence type="ECO:0000256" key="9">
    <source>
        <dbReference type="ARBA" id="ARBA00023284"/>
    </source>
</evidence>
<evidence type="ECO:0000313" key="13">
    <source>
        <dbReference type="EMBL" id="RGD74620.1"/>
    </source>
</evidence>
<evidence type="ECO:0000313" key="14">
    <source>
        <dbReference type="Proteomes" id="UP000261212"/>
    </source>
</evidence>
<evidence type="ECO:0000256" key="10">
    <source>
        <dbReference type="RuleBase" id="RU003692"/>
    </source>
</evidence>
<protein>
    <recommendedName>
        <fullName evidence="2 10">Dihydrolipoyl dehydrogenase</fullName>
        <ecNumber evidence="10">1.8.1.4</ecNumber>
    </recommendedName>
</protein>
<evidence type="ECO:0000256" key="11">
    <source>
        <dbReference type="SAM" id="MobiDB-lite"/>
    </source>
</evidence>
<reference evidence="13 14" key="1">
    <citation type="submission" date="2018-08" db="EMBL/GenBank/DDBJ databases">
        <title>A genome reference for cultivated species of the human gut microbiota.</title>
        <authorList>
            <person name="Zou Y."/>
            <person name="Xue W."/>
            <person name="Luo G."/>
        </authorList>
    </citation>
    <scope>NUCLEOTIDE SEQUENCE [LARGE SCALE GENOMIC DNA]</scope>
    <source>
        <strain evidence="13 14">AM25-6</strain>
    </source>
</reference>
<dbReference type="RefSeq" id="WP_007048868.1">
    <property type="nucleotide sequence ID" value="NZ_CABKNJ010000005.1"/>
</dbReference>
<dbReference type="FunFam" id="3.30.390.30:FF:000001">
    <property type="entry name" value="Dihydrolipoyl dehydrogenase"/>
    <property type="match status" value="1"/>
</dbReference>
<evidence type="ECO:0000256" key="5">
    <source>
        <dbReference type="ARBA" id="ARBA00022827"/>
    </source>
</evidence>
<dbReference type="Pfam" id="PF00364">
    <property type="entry name" value="Biotin_lipoyl"/>
    <property type="match status" value="2"/>
</dbReference>
<gene>
    <name evidence="13" type="primary">lpdA</name>
    <name evidence="13" type="ORF">DW687_07635</name>
</gene>
<dbReference type="PANTHER" id="PTHR22912:SF217">
    <property type="entry name" value="DIHYDROLIPOYL DEHYDROGENASE"/>
    <property type="match status" value="1"/>
</dbReference>
<dbReference type="InterPro" id="IPR006258">
    <property type="entry name" value="Lipoamide_DH"/>
</dbReference>
<accession>A0A3E3DZA3</accession>
<comment type="caution">
    <text evidence="13">The sequence shown here is derived from an EMBL/GenBank/DDBJ whole genome shotgun (WGS) entry which is preliminary data.</text>
</comment>
<evidence type="ECO:0000256" key="8">
    <source>
        <dbReference type="ARBA" id="ARBA00023157"/>
    </source>
</evidence>
<feature type="region of interest" description="Disordered" evidence="11">
    <location>
        <begin position="80"/>
        <end position="109"/>
    </location>
</feature>
<keyword evidence="7 10" id="KW-0520">NAD</keyword>
<evidence type="ECO:0000256" key="1">
    <source>
        <dbReference type="ARBA" id="ARBA00007532"/>
    </source>
</evidence>
<organism evidence="13 14">
    <name type="scientific">Anaerofustis stercorihominis</name>
    <dbReference type="NCBI Taxonomy" id="214853"/>
    <lineage>
        <taxon>Bacteria</taxon>
        <taxon>Bacillati</taxon>
        <taxon>Bacillota</taxon>
        <taxon>Clostridia</taxon>
        <taxon>Eubacteriales</taxon>
        <taxon>Eubacteriaceae</taxon>
        <taxon>Anaerofustis</taxon>
    </lineage>
</organism>
<evidence type="ECO:0000259" key="12">
    <source>
        <dbReference type="PROSITE" id="PS50968"/>
    </source>
</evidence>
<keyword evidence="6 10" id="KW-0560">Oxidoreductase</keyword>
<feature type="domain" description="Lipoyl-binding" evidence="12">
    <location>
        <begin position="120"/>
        <end position="196"/>
    </location>
</feature>
<dbReference type="InterPro" id="IPR012999">
    <property type="entry name" value="Pyr_OxRdtase_I_AS"/>
</dbReference>
<dbReference type="Pfam" id="PF02852">
    <property type="entry name" value="Pyr_redox_dim"/>
    <property type="match status" value="1"/>
</dbReference>
<dbReference type="PRINTS" id="PR00368">
    <property type="entry name" value="FADPNR"/>
</dbReference>
<feature type="domain" description="Lipoyl-binding" evidence="12">
    <location>
        <begin position="2"/>
        <end position="78"/>
    </location>
</feature>
<feature type="compositionally biased region" description="Basic and acidic residues" evidence="11">
    <location>
        <begin position="85"/>
        <end position="105"/>
    </location>
</feature>
<dbReference type="InterPro" id="IPR023753">
    <property type="entry name" value="FAD/NAD-binding_dom"/>
</dbReference>
<dbReference type="InterPro" id="IPR011053">
    <property type="entry name" value="Single_hybrid_motif"/>
</dbReference>
<keyword evidence="5 10" id="KW-0274">FAD</keyword>
<dbReference type="EMBL" id="QUSM01000003">
    <property type="protein sequence ID" value="RGD74620.1"/>
    <property type="molecule type" value="Genomic_DNA"/>
</dbReference>
<dbReference type="Proteomes" id="UP000261212">
    <property type="component" value="Unassembled WGS sequence"/>
</dbReference>
<comment type="similarity">
    <text evidence="1 10">Belongs to the class-I pyridine nucleotide-disulfide oxidoreductase family.</text>
</comment>
<comment type="cofactor">
    <cofactor evidence="10">
        <name>FAD</name>
        <dbReference type="ChEBI" id="CHEBI:57692"/>
    </cofactor>
    <text evidence="10">Binds 1 FAD per subunit.</text>
</comment>
<dbReference type="InterPro" id="IPR016156">
    <property type="entry name" value="FAD/NAD-linked_Rdtase_dimer_sf"/>
</dbReference>
<dbReference type="AlphaFoldDB" id="A0A3E3DZA3"/>
<dbReference type="InterPro" id="IPR004099">
    <property type="entry name" value="Pyr_nucl-diS_OxRdtase_dimer"/>
</dbReference>
<comment type="miscellaneous">
    <text evidence="10">The active site is a redox-active disulfide bond.</text>
</comment>
<dbReference type="Gene3D" id="2.40.50.100">
    <property type="match status" value="2"/>
</dbReference>
<dbReference type="EC" id="1.8.1.4" evidence="10"/>
<keyword evidence="3" id="KW-0963">Cytoplasm</keyword>
<comment type="catalytic activity">
    <reaction evidence="10">
        <text>N(6)-[(R)-dihydrolipoyl]-L-lysyl-[protein] + NAD(+) = N(6)-[(R)-lipoyl]-L-lysyl-[protein] + NADH + H(+)</text>
        <dbReference type="Rhea" id="RHEA:15045"/>
        <dbReference type="Rhea" id="RHEA-COMP:10474"/>
        <dbReference type="Rhea" id="RHEA-COMP:10475"/>
        <dbReference type="ChEBI" id="CHEBI:15378"/>
        <dbReference type="ChEBI" id="CHEBI:57540"/>
        <dbReference type="ChEBI" id="CHEBI:57945"/>
        <dbReference type="ChEBI" id="CHEBI:83099"/>
        <dbReference type="ChEBI" id="CHEBI:83100"/>
        <dbReference type="EC" id="1.8.1.4"/>
    </reaction>
</comment>
<keyword evidence="8" id="KW-1015">Disulfide bond</keyword>
<dbReference type="SUPFAM" id="SSF51230">
    <property type="entry name" value="Single hybrid motif"/>
    <property type="match status" value="2"/>
</dbReference>
<evidence type="ECO:0000256" key="3">
    <source>
        <dbReference type="ARBA" id="ARBA00022490"/>
    </source>
</evidence>
<dbReference type="GO" id="GO:0006103">
    <property type="term" value="P:2-oxoglutarate metabolic process"/>
    <property type="evidence" value="ECO:0007669"/>
    <property type="project" value="TreeGrafter"/>
</dbReference>
<name>A0A3E3DZA3_9FIRM</name>
<dbReference type="Pfam" id="PF07992">
    <property type="entry name" value="Pyr_redox_2"/>
    <property type="match status" value="1"/>
</dbReference>
<dbReference type="PROSITE" id="PS00076">
    <property type="entry name" value="PYRIDINE_REDOX_1"/>
    <property type="match status" value="1"/>
</dbReference>
<dbReference type="SUPFAM" id="SSF51905">
    <property type="entry name" value="FAD/NAD(P)-binding domain"/>
    <property type="match status" value="1"/>
</dbReference>
<dbReference type="PRINTS" id="PR00411">
    <property type="entry name" value="PNDRDTASEI"/>
</dbReference>
<dbReference type="Gene3D" id="3.50.50.60">
    <property type="entry name" value="FAD/NAD(P)-binding domain"/>
    <property type="match status" value="2"/>
</dbReference>
<evidence type="ECO:0000256" key="4">
    <source>
        <dbReference type="ARBA" id="ARBA00022630"/>
    </source>
</evidence>
<dbReference type="InterPro" id="IPR050151">
    <property type="entry name" value="Class-I_Pyr_Nuc-Dis_Oxidored"/>
</dbReference>
<dbReference type="NCBIfam" id="TIGR01350">
    <property type="entry name" value="lipoamide_DH"/>
    <property type="match status" value="1"/>
</dbReference>
<dbReference type="InterPro" id="IPR000089">
    <property type="entry name" value="Biotin_lipoyl"/>
</dbReference>
<proteinExistence type="inferred from homology"/>
<dbReference type="InterPro" id="IPR036188">
    <property type="entry name" value="FAD/NAD-bd_sf"/>
</dbReference>
<dbReference type="GO" id="GO:0050660">
    <property type="term" value="F:flavin adenine dinucleotide binding"/>
    <property type="evidence" value="ECO:0007669"/>
    <property type="project" value="InterPro"/>
</dbReference>
<evidence type="ECO:0000256" key="2">
    <source>
        <dbReference type="ARBA" id="ARBA00016961"/>
    </source>
</evidence>
<dbReference type="PANTHER" id="PTHR22912">
    <property type="entry name" value="DISULFIDE OXIDOREDUCTASE"/>
    <property type="match status" value="1"/>
</dbReference>
<dbReference type="GO" id="GO:0004148">
    <property type="term" value="F:dihydrolipoyl dehydrogenase (NADH) activity"/>
    <property type="evidence" value="ECO:0007669"/>
    <property type="project" value="UniProtKB-EC"/>
</dbReference>
<evidence type="ECO:0000256" key="6">
    <source>
        <dbReference type="ARBA" id="ARBA00023002"/>
    </source>
</evidence>
<dbReference type="SUPFAM" id="SSF55424">
    <property type="entry name" value="FAD/NAD-linked reductases, dimerisation (C-terminal) domain"/>
    <property type="match status" value="1"/>
</dbReference>
<dbReference type="GeneID" id="97999366"/>
<keyword evidence="4 10" id="KW-0285">Flavoprotein</keyword>
<dbReference type="CDD" id="cd06849">
    <property type="entry name" value="lipoyl_domain"/>
    <property type="match status" value="2"/>
</dbReference>
<evidence type="ECO:0000256" key="7">
    <source>
        <dbReference type="ARBA" id="ARBA00023027"/>
    </source>
</evidence>
<dbReference type="Gene3D" id="3.30.390.30">
    <property type="match status" value="1"/>
</dbReference>
<keyword evidence="9 10" id="KW-0676">Redox-active center</keyword>
<dbReference type="PROSITE" id="PS50968">
    <property type="entry name" value="BIOTINYL_LIPOYL"/>
    <property type="match status" value="2"/>
</dbReference>
<sequence>MGKYMLMPKLDMSMEEGQILKWMCKVGDKTKRGDIVVEVETGKVALEVDNPTADGTVLALYVDEGDDVKVNTPIMYIGEEGEVPPTKEEALGGGDKSEPKEEKKKAAPKKAKVSLDDFNGKFMLMPKLDMSMEEGQILKWMCKVGDETKRGDIVVEVETGKVALEVDNPTADGTILALYAEEGEDVKVNEPIIFIGEKGSTPPTKEEAMIITHPELADEAEDSAEDEVPSNKYDYDLAVIGAGPGGYVCAIRAAQLGAKVVIFEKEHIGGVCLNKGCIPTKAFVKNAEVLREVKHAGEMGIEVESFKTNWSKVIERKNGVVSKLTGGVSGLLKRHKVEVIMGEAVINTEHEILVGDKSYDVDNIVIACGSDSVMIPIENDNSVKVYDSEGMLNIDKLPEDLVIIGGGVIGVELAGIMNEFGVHVTIVEMLDSILAMADDDVIQVVDKELRNHGIDIITGVGASKLAGGNVVLSDGREIKADAVLMSVGRKPVKVASNINILVSERGFVEIDNKLRTSVDNIYAIGDVTGKVMLAHTASRQGIVVAEDLYGEGATVDYSRIPSCVFTIPEVAWIGLNEKQAEELGIPYKSSKMPFAGVGKALAMNDTTGFVKVITDERFDEIIGVHIVGLNASDIVAQGAIAIDLEATSEEIANITFAHPTLSEGFMEACEGISGKMIHG</sequence>